<reference evidence="3" key="1">
    <citation type="journal article" date="2020" name="Stud. Mycol.">
        <title>101 Dothideomycetes genomes: A test case for predicting lifestyles and emergence of pathogens.</title>
        <authorList>
            <person name="Haridas S."/>
            <person name="Albert R."/>
            <person name="Binder M."/>
            <person name="Bloem J."/>
            <person name="LaButti K."/>
            <person name="Salamov A."/>
            <person name="Andreopoulos B."/>
            <person name="Baker S."/>
            <person name="Barry K."/>
            <person name="Bills G."/>
            <person name="Bluhm B."/>
            <person name="Cannon C."/>
            <person name="Castanera R."/>
            <person name="Culley D."/>
            <person name="Daum C."/>
            <person name="Ezra D."/>
            <person name="Gonzalez J."/>
            <person name="Henrissat B."/>
            <person name="Kuo A."/>
            <person name="Liang C."/>
            <person name="Lipzen A."/>
            <person name="Lutzoni F."/>
            <person name="Magnuson J."/>
            <person name="Mondo S."/>
            <person name="Nolan M."/>
            <person name="Ohm R."/>
            <person name="Pangilinan J."/>
            <person name="Park H.-J."/>
            <person name="Ramirez L."/>
            <person name="Alfaro M."/>
            <person name="Sun H."/>
            <person name="Tritt A."/>
            <person name="Yoshinaga Y."/>
            <person name="Zwiers L.-H."/>
            <person name="Turgeon B."/>
            <person name="Goodwin S."/>
            <person name="Spatafora J."/>
            <person name="Crous P."/>
            <person name="Grigoriev I."/>
        </authorList>
    </citation>
    <scope>NUCLEOTIDE SEQUENCE [LARGE SCALE GENOMIC DNA]</scope>
    <source>
        <strain evidence="3">CBS 304.66</strain>
    </source>
</reference>
<keyword evidence="1" id="KW-0812">Transmembrane</keyword>
<comment type="caution">
    <text evidence="2">The sequence shown here is derived from an EMBL/GenBank/DDBJ whole genome shotgun (WGS) entry which is preliminary data.</text>
</comment>
<sequence>MLSMERINVSMYSVYFFYRGHCIHFSIAPGTTTLAMENLSSKFCFIPRFIAFPLLHRLLNEFILVWAVFGPLSASGHLVANMLLGCELGSYQLKAKQVSRRMRNVSKMNGSCLLHYKCKTHKKRMEWARRRL</sequence>
<dbReference type="EMBL" id="ML986593">
    <property type="protein sequence ID" value="KAF2267253.1"/>
    <property type="molecule type" value="Genomic_DNA"/>
</dbReference>
<proteinExistence type="predicted"/>
<dbReference type="AlphaFoldDB" id="A0A9P4N6B2"/>
<evidence type="ECO:0000256" key="1">
    <source>
        <dbReference type="SAM" id="Phobius"/>
    </source>
</evidence>
<protein>
    <submittedName>
        <fullName evidence="2">Uncharacterized protein</fullName>
    </submittedName>
</protein>
<name>A0A9P4N6B2_9PLEO</name>
<evidence type="ECO:0000313" key="3">
    <source>
        <dbReference type="Proteomes" id="UP000800093"/>
    </source>
</evidence>
<accession>A0A9P4N6B2</accession>
<keyword evidence="1" id="KW-1133">Transmembrane helix</keyword>
<evidence type="ECO:0000313" key="2">
    <source>
        <dbReference type="EMBL" id="KAF2267253.1"/>
    </source>
</evidence>
<organism evidence="2 3">
    <name type="scientific">Lojkania enalia</name>
    <dbReference type="NCBI Taxonomy" id="147567"/>
    <lineage>
        <taxon>Eukaryota</taxon>
        <taxon>Fungi</taxon>
        <taxon>Dikarya</taxon>
        <taxon>Ascomycota</taxon>
        <taxon>Pezizomycotina</taxon>
        <taxon>Dothideomycetes</taxon>
        <taxon>Pleosporomycetidae</taxon>
        <taxon>Pleosporales</taxon>
        <taxon>Pleosporales incertae sedis</taxon>
        <taxon>Lojkania</taxon>
    </lineage>
</organism>
<dbReference type="Proteomes" id="UP000800093">
    <property type="component" value="Unassembled WGS sequence"/>
</dbReference>
<keyword evidence="3" id="KW-1185">Reference proteome</keyword>
<gene>
    <name evidence="2" type="ORF">CC78DRAFT_93653</name>
</gene>
<feature type="transmembrane region" description="Helical" evidence="1">
    <location>
        <begin position="63"/>
        <end position="84"/>
    </location>
</feature>
<keyword evidence="1" id="KW-0472">Membrane</keyword>